<keyword evidence="1" id="KW-1133">Transmembrane helix</keyword>
<dbReference type="AlphaFoldDB" id="A0ABD5X001"/>
<keyword evidence="1" id="KW-0472">Membrane</keyword>
<dbReference type="GeneID" id="79269604"/>
<dbReference type="RefSeq" id="WP_276239024.1">
    <property type="nucleotide sequence ID" value="NZ_CP119989.1"/>
</dbReference>
<evidence type="ECO:0000256" key="1">
    <source>
        <dbReference type="SAM" id="Phobius"/>
    </source>
</evidence>
<dbReference type="Proteomes" id="UP001596388">
    <property type="component" value="Unassembled WGS sequence"/>
</dbReference>
<gene>
    <name evidence="2" type="ORF">ACFQKD_04245</name>
</gene>
<dbReference type="EMBL" id="JBHTAG010000002">
    <property type="protein sequence ID" value="MFC7096506.1"/>
    <property type="molecule type" value="Genomic_DNA"/>
</dbReference>
<evidence type="ECO:0000313" key="2">
    <source>
        <dbReference type="EMBL" id="MFC7096506.1"/>
    </source>
</evidence>
<feature type="transmembrane region" description="Helical" evidence="1">
    <location>
        <begin position="59"/>
        <end position="79"/>
    </location>
</feature>
<protein>
    <submittedName>
        <fullName evidence="2">Uncharacterized protein</fullName>
    </submittedName>
</protein>
<keyword evidence="1" id="KW-0812">Transmembrane</keyword>
<comment type="caution">
    <text evidence="2">The sequence shown here is derived from an EMBL/GenBank/DDBJ whole genome shotgun (WGS) entry which is preliminary data.</text>
</comment>
<sequence length="80" mass="8472">MPSAVAKLRARLTTDPDAWNHPRRAKQVLATLGFVAALLAIAIHSVVLVHRGIDIDPTVFMLAVTAVSLASGYAVLALLD</sequence>
<keyword evidence="3" id="KW-1185">Reference proteome</keyword>
<evidence type="ECO:0000313" key="3">
    <source>
        <dbReference type="Proteomes" id="UP001596388"/>
    </source>
</evidence>
<accession>A0ABD5X001</accession>
<organism evidence="2 3">
    <name type="scientific">Halobaculum marinum</name>
    <dbReference type="NCBI Taxonomy" id="3031996"/>
    <lineage>
        <taxon>Archaea</taxon>
        <taxon>Methanobacteriati</taxon>
        <taxon>Methanobacteriota</taxon>
        <taxon>Stenosarchaea group</taxon>
        <taxon>Halobacteria</taxon>
        <taxon>Halobacteriales</taxon>
        <taxon>Haloferacaceae</taxon>
        <taxon>Halobaculum</taxon>
    </lineage>
</organism>
<reference evidence="2 3" key="1">
    <citation type="journal article" date="2019" name="Int. J. Syst. Evol. Microbiol.">
        <title>The Global Catalogue of Microorganisms (GCM) 10K type strain sequencing project: providing services to taxonomists for standard genome sequencing and annotation.</title>
        <authorList>
            <consortium name="The Broad Institute Genomics Platform"/>
            <consortium name="The Broad Institute Genome Sequencing Center for Infectious Disease"/>
            <person name="Wu L."/>
            <person name="Ma J."/>
        </authorList>
    </citation>
    <scope>NUCLEOTIDE SEQUENCE [LARGE SCALE GENOMIC DNA]</scope>
    <source>
        <strain evidence="2 3">DT55</strain>
    </source>
</reference>
<name>A0ABD5X001_9EURY</name>
<feature type="transmembrane region" description="Helical" evidence="1">
    <location>
        <begin position="28"/>
        <end position="47"/>
    </location>
</feature>
<proteinExistence type="predicted"/>